<evidence type="ECO:0008006" key="2">
    <source>
        <dbReference type="Google" id="ProtNLM"/>
    </source>
</evidence>
<accession>A0A1V5MLG1</accession>
<protein>
    <recommendedName>
        <fullName evidence="2">DUF4380 domain-containing protein</fullName>
    </recommendedName>
</protein>
<proteinExistence type="predicted"/>
<dbReference type="AlphaFoldDB" id="A0A1V5MLG1"/>
<dbReference type="EMBL" id="MWAK01000001">
    <property type="protein sequence ID" value="OPZ93955.1"/>
    <property type="molecule type" value="Genomic_DNA"/>
</dbReference>
<reference evidence="1" key="1">
    <citation type="submission" date="2017-02" db="EMBL/GenBank/DDBJ databases">
        <title>Delving into the versatile metabolic prowess of the omnipresent phylum Bacteroidetes.</title>
        <authorList>
            <person name="Nobu M.K."/>
            <person name="Mei R."/>
            <person name="Narihiro T."/>
            <person name="Kuroda K."/>
            <person name="Liu W.-T."/>
        </authorList>
    </citation>
    <scope>NUCLEOTIDE SEQUENCE</scope>
    <source>
        <strain evidence="1">ADurb.Bin417</strain>
    </source>
</reference>
<comment type="caution">
    <text evidence="1">The sequence shown here is derived from an EMBL/GenBank/DDBJ whole genome shotgun (WGS) entry which is preliminary data.</text>
</comment>
<name>A0A1V5MLG1_UNCT6</name>
<evidence type="ECO:0000313" key="1">
    <source>
        <dbReference type="EMBL" id="OPZ93955.1"/>
    </source>
</evidence>
<dbReference type="Proteomes" id="UP000485484">
    <property type="component" value="Unassembled WGS sequence"/>
</dbReference>
<organism evidence="1">
    <name type="scientific">candidate division TA06 bacterium ADurb.Bin417</name>
    <dbReference type="NCBI Taxonomy" id="1852828"/>
    <lineage>
        <taxon>Bacteria</taxon>
        <taxon>Bacteria division TA06</taxon>
    </lineage>
</organism>
<gene>
    <name evidence="1" type="ORF">BWY73_00007</name>
</gene>
<sequence length="312" mass="35021">MKTGRRGAVDIARVSRRGYPGCLRLAAGPVEVVLAPAAGGRVLSYARNGTNILYQNPDLDGRLWAPGDPVFDPDGGRFDLGPEWVIPAHPRLWLGAWEAEVSGPGAVRLTSPVEPDLGVQLVRDFYLAGDGSRLQFRQTVINRSELTRRWCYWGRTLAAGGGVFLIPVNPESRFPKGFYLYERGHTLNVRPEKLRNVEVRDGYLVISGPPELPKYGLDSRAGWLAYWRQGLLFTKRFPVYPNRVYNEAGGFTVEVYYFQDRFCELEPVGPEEILPPGGRASFREEWRLLDWPENPLEKGPAEIGAFLEGYGR</sequence>